<dbReference type="STRING" id="7395.A0A1A9VAG2"/>
<dbReference type="EnsemblMetazoa" id="GAUT030991-RA">
    <property type="protein sequence ID" value="GAUT030991-PA"/>
    <property type="gene ID" value="GAUT030991"/>
</dbReference>
<accession>A0A1A9VAG2</accession>
<evidence type="ECO:0008006" key="4">
    <source>
        <dbReference type="Google" id="ProtNLM"/>
    </source>
</evidence>
<sequence length="130" mass="15224">MDDEVKTSSPYVLPTGAIFSKSEVNSSTELAFKYAVHTINRDKGMLPDTTLMYDIHMEYFLLSYLLMNFLMFFDTLKFTYNVYDFSTKIGDRLHSELTYLVLPYLKCNAKLLLHKRISKYFEKAVTARED</sequence>
<keyword evidence="1" id="KW-0812">Transmembrane</keyword>
<proteinExistence type="predicted"/>
<evidence type="ECO:0000313" key="2">
    <source>
        <dbReference type="EnsemblMetazoa" id="GAUT030991-PA"/>
    </source>
</evidence>
<evidence type="ECO:0000256" key="1">
    <source>
        <dbReference type="SAM" id="Phobius"/>
    </source>
</evidence>
<keyword evidence="3" id="KW-1185">Reference proteome</keyword>
<keyword evidence="1" id="KW-1133">Transmembrane helix</keyword>
<feature type="transmembrane region" description="Helical" evidence="1">
    <location>
        <begin position="55"/>
        <end position="73"/>
    </location>
</feature>
<dbReference type="Proteomes" id="UP000078200">
    <property type="component" value="Unassembled WGS sequence"/>
</dbReference>
<reference evidence="2" key="1">
    <citation type="submission" date="2020-05" db="UniProtKB">
        <authorList>
            <consortium name="EnsemblMetazoa"/>
        </authorList>
    </citation>
    <scope>IDENTIFICATION</scope>
    <source>
        <strain evidence="2">TTRI</strain>
    </source>
</reference>
<name>A0A1A9VAG2_GLOAU</name>
<evidence type="ECO:0000313" key="3">
    <source>
        <dbReference type="Proteomes" id="UP000078200"/>
    </source>
</evidence>
<dbReference type="Gene3D" id="3.40.50.2300">
    <property type="match status" value="1"/>
</dbReference>
<dbReference type="AlphaFoldDB" id="A0A1A9VAG2"/>
<organism evidence="2 3">
    <name type="scientific">Glossina austeni</name>
    <name type="common">Savannah tsetse fly</name>
    <dbReference type="NCBI Taxonomy" id="7395"/>
    <lineage>
        <taxon>Eukaryota</taxon>
        <taxon>Metazoa</taxon>
        <taxon>Ecdysozoa</taxon>
        <taxon>Arthropoda</taxon>
        <taxon>Hexapoda</taxon>
        <taxon>Insecta</taxon>
        <taxon>Pterygota</taxon>
        <taxon>Neoptera</taxon>
        <taxon>Endopterygota</taxon>
        <taxon>Diptera</taxon>
        <taxon>Brachycera</taxon>
        <taxon>Muscomorpha</taxon>
        <taxon>Hippoboscoidea</taxon>
        <taxon>Glossinidae</taxon>
        <taxon>Glossina</taxon>
    </lineage>
</organism>
<dbReference type="VEuPathDB" id="VectorBase:GAUT030991"/>
<keyword evidence="1" id="KW-0472">Membrane</keyword>
<protein>
    <recommendedName>
        <fullName evidence="4">Receptor ligand binding region domain-containing protein</fullName>
    </recommendedName>
</protein>